<dbReference type="Gene3D" id="3.90.550.10">
    <property type="entry name" value="Spore Coat Polysaccharide Biosynthesis Protein SpsA, Chain A"/>
    <property type="match status" value="1"/>
</dbReference>
<dbReference type="RefSeq" id="WP_318066411.1">
    <property type="nucleotide sequence ID" value="NZ_JAWONS010000324.1"/>
</dbReference>
<dbReference type="SUPFAM" id="SSF53448">
    <property type="entry name" value="Nucleotide-diphospho-sugar transferases"/>
    <property type="match status" value="1"/>
</dbReference>
<proteinExistence type="predicted"/>
<reference evidence="2 3" key="1">
    <citation type="submission" date="2023-10" db="EMBL/GenBank/DDBJ databases">
        <title>A novel Glycoside Hydrolase 43-Like Enzyme from Clostrdium boliviensis is an Endo-xylanase, and a Candidate for Xylooligosaccharides Production from Different Xylan Substrates.</title>
        <authorList>
            <person name="Alvarez M.T."/>
            <person name="Rocabado-Villegas L.R."/>
            <person name="Salas-Veizaga D.M."/>
            <person name="Linares-Pasten J.A."/>
            <person name="Gudmundsdottir E.E."/>
            <person name="Hreggvidsson G.O."/>
            <person name="Adlercreutz P."/>
            <person name="Nordberg Karlsson E."/>
        </authorList>
    </citation>
    <scope>NUCLEOTIDE SEQUENCE [LARGE SCALE GENOMIC DNA]</scope>
    <source>
        <strain evidence="2 3">E-1</strain>
    </source>
</reference>
<feature type="domain" description="Nucleotidyl transferase" evidence="1">
    <location>
        <begin position="7"/>
        <end position="134"/>
    </location>
</feature>
<keyword evidence="3" id="KW-1185">Reference proteome</keyword>
<dbReference type="InterPro" id="IPR029044">
    <property type="entry name" value="Nucleotide-diphossugar_trans"/>
</dbReference>
<sequence>MKETSLVIMAAGIGSRFGGGIKQLEPVGPSGEIIMDYSIYDALEAGFNKIVFIIRKDLEKDFKEIIGNRIAEIAPVEYAFQELDDLPDGFHKPEERTKPWGTGQAILCARDMIREPFAVINADDYYGKEGFVKMHDYLVNRMDMDAKPFDLCMSGFILGNTLSENGGVTRGVCQVGDDGVLKKVTETYELTMQDGEAYGKDDAGNPVKVPLKQNVSMNMWGLSPAFLMELERGFPLFLESLKEGDIKSEYLLPKIIDRLISQDMARVHVLETKDKWFGVTYKEDKPAVSAAIRELVSKGIYPERLF</sequence>
<organism evidence="2 3">
    <name type="scientific">Clostridium boliviensis</name>
    <dbReference type="NCBI Taxonomy" id="318465"/>
    <lineage>
        <taxon>Bacteria</taxon>
        <taxon>Bacillati</taxon>
        <taxon>Bacillota</taxon>
        <taxon>Clostridia</taxon>
        <taxon>Eubacteriales</taxon>
        <taxon>Clostridiaceae</taxon>
        <taxon>Clostridium</taxon>
    </lineage>
</organism>
<gene>
    <name evidence="2" type="ORF">RZO55_21890</name>
</gene>
<dbReference type="InterPro" id="IPR005835">
    <property type="entry name" value="NTP_transferase_dom"/>
</dbReference>
<name>A0ABU4GRJ0_9CLOT</name>
<evidence type="ECO:0000313" key="2">
    <source>
        <dbReference type="EMBL" id="MDW2800226.1"/>
    </source>
</evidence>
<evidence type="ECO:0000313" key="3">
    <source>
        <dbReference type="Proteomes" id="UP001276854"/>
    </source>
</evidence>
<accession>A0ABU4GRJ0</accession>
<comment type="caution">
    <text evidence="2">The sequence shown here is derived from an EMBL/GenBank/DDBJ whole genome shotgun (WGS) entry which is preliminary data.</text>
</comment>
<dbReference type="Proteomes" id="UP001276854">
    <property type="component" value="Unassembled WGS sequence"/>
</dbReference>
<dbReference type="EMBL" id="JAWONS010000324">
    <property type="protein sequence ID" value="MDW2800226.1"/>
    <property type="molecule type" value="Genomic_DNA"/>
</dbReference>
<evidence type="ECO:0000259" key="1">
    <source>
        <dbReference type="Pfam" id="PF00483"/>
    </source>
</evidence>
<protein>
    <submittedName>
        <fullName evidence="2">Nucleotidyltransferase</fullName>
    </submittedName>
</protein>
<dbReference type="Pfam" id="PF00483">
    <property type="entry name" value="NTP_transferase"/>
    <property type="match status" value="1"/>
</dbReference>